<dbReference type="InterPro" id="IPR038225">
    <property type="entry name" value="TagF_sf"/>
</dbReference>
<name>A0A562PEY9_9BURK</name>
<dbReference type="EMBL" id="CP046904">
    <property type="protein sequence ID" value="QGZ38920.1"/>
    <property type="molecule type" value="Genomic_DNA"/>
</dbReference>
<reference evidence="2" key="2">
    <citation type="submission" date="2019-07" db="EMBL/GenBank/DDBJ databases">
        <authorList>
            <person name="Whitman W."/>
            <person name="Huntemann M."/>
            <person name="Clum A."/>
            <person name="Pillay M."/>
            <person name="Palaniappan K."/>
            <person name="Varghese N."/>
            <person name="Mikhailova N."/>
            <person name="Stamatis D."/>
            <person name="Reddy T."/>
            <person name="Daum C."/>
            <person name="Shapiro N."/>
            <person name="Ivanova N."/>
            <person name="Kyrpides N."/>
            <person name="Woyke T."/>
        </authorList>
    </citation>
    <scope>NUCLEOTIDE SEQUENCE</scope>
    <source>
        <strain evidence="2">CGMCC 1.10685</strain>
    </source>
</reference>
<gene>
    <name evidence="1" type="primary">tagF</name>
    <name evidence="1" type="ORF">GO485_07555</name>
    <name evidence="2" type="ORF">IP92_05328</name>
</gene>
<dbReference type="InterPro" id="IPR017748">
    <property type="entry name" value="TagF"/>
</dbReference>
<dbReference type="Proteomes" id="UP000437862">
    <property type="component" value="Chromosome"/>
</dbReference>
<dbReference type="AlphaFoldDB" id="A0A562PEY9"/>
<organism evidence="2 3">
    <name type="scientific">Pseudoduganella flava</name>
    <dbReference type="NCBI Taxonomy" id="871742"/>
    <lineage>
        <taxon>Bacteria</taxon>
        <taxon>Pseudomonadati</taxon>
        <taxon>Pseudomonadota</taxon>
        <taxon>Betaproteobacteria</taxon>
        <taxon>Burkholderiales</taxon>
        <taxon>Oxalobacteraceae</taxon>
        <taxon>Telluria group</taxon>
        <taxon>Pseudoduganella</taxon>
    </lineage>
</organism>
<dbReference type="Gene3D" id="3.40.1730.10">
    <property type="entry name" value="pa0076 domain"/>
    <property type="match status" value="1"/>
</dbReference>
<dbReference type="Pfam" id="PF09867">
    <property type="entry name" value="TagF_N"/>
    <property type="match status" value="1"/>
</dbReference>
<accession>A0A562PEY9</accession>
<sequence length="322" mass="34399">MTTFQIGYFGKLPARSDFVKGGAQHELTGLLDEWLAGMMNQLTTNPRWKQHYDAAQPLHFAFVGPQSRVAVAGHLAASNDQSGRRFPFIAVGTLDVPQPDTFIAVSPLALTPLWLRLGALADDALNAPEPAAPLQALGRAVLDADAGCDGHAAALERFAAATDMAALEALLAQGGRRYCVRGIVLGIGLLLQPFQWTGSTRLDRSLVLPLPRDEHARAQVAAFWLALIAPFLDRLEIELALFVAEIDGQTMLVVGFSGATPAALHAIIDPETAGAQLIAFDETAWVDDMIINDHAAQRLSACLAQDGLSLAGARAMFNETFA</sequence>
<evidence type="ECO:0000313" key="3">
    <source>
        <dbReference type="Proteomes" id="UP000315112"/>
    </source>
</evidence>
<dbReference type="OrthoDB" id="9801841at2"/>
<reference evidence="1 4" key="3">
    <citation type="submission" date="2019-12" db="EMBL/GenBank/DDBJ databases">
        <title>Draft Genome Sequences of Six Type Strains of the Genus Massilia.</title>
        <authorList>
            <person name="Miess H."/>
            <person name="Frediansyah A."/>
            <person name="Goeker M."/>
            <person name="Gross H."/>
        </authorList>
    </citation>
    <scope>NUCLEOTIDE SEQUENCE [LARGE SCALE GENOMIC DNA]</scope>
    <source>
        <strain evidence="1 4">DSM 26639</strain>
    </source>
</reference>
<dbReference type="EMBL" id="VLKW01000013">
    <property type="protein sequence ID" value="TWI42994.1"/>
    <property type="molecule type" value="Genomic_DNA"/>
</dbReference>
<evidence type="ECO:0000313" key="1">
    <source>
        <dbReference type="EMBL" id="QGZ38920.1"/>
    </source>
</evidence>
<evidence type="ECO:0000313" key="4">
    <source>
        <dbReference type="Proteomes" id="UP000437862"/>
    </source>
</evidence>
<dbReference type="RefSeq" id="WP_145881025.1">
    <property type="nucleotide sequence ID" value="NZ_CP046904.1"/>
</dbReference>
<reference evidence="2 3" key="1">
    <citation type="journal article" date="2015" name="Stand. Genomic Sci.">
        <title>Genomic Encyclopedia of Bacterial and Archaeal Type Strains, Phase III: the genomes of soil and plant-associated and newly described type strains.</title>
        <authorList>
            <person name="Whitman W.B."/>
            <person name="Woyke T."/>
            <person name="Klenk H.P."/>
            <person name="Zhou Y."/>
            <person name="Lilburn T.G."/>
            <person name="Beck B.J."/>
            <person name="De Vos P."/>
            <person name="Vandamme P."/>
            <person name="Eisen J.A."/>
            <person name="Garrity G."/>
            <person name="Hugenholtz P."/>
            <person name="Kyrpides N.C."/>
        </authorList>
    </citation>
    <scope>NUCLEOTIDE SEQUENCE [LARGE SCALE GENOMIC DNA]</scope>
    <source>
        <strain evidence="2 3">CGMCC 1.10685</strain>
    </source>
</reference>
<dbReference type="NCBIfam" id="TIGR03373">
    <property type="entry name" value="VI_minor_4"/>
    <property type="match status" value="1"/>
</dbReference>
<proteinExistence type="predicted"/>
<evidence type="ECO:0000313" key="2">
    <source>
        <dbReference type="EMBL" id="TWI42994.1"/>
    </source>
</evidence>
<keyword evidence="4" id="KW-1185">Reference proteome</keyword>
<dbReference type="Proteomes" id="UP000315112">
    <property type="component" value="Unassembled WGS sequence"/>
</dbReference>
<protein>
    <submittedName>
        <fullName evidence="2">Type VI secretion system protein ImpM</fullName>
    </submittedName>
    <submittedName>
        <fullName evidence="1">Type VI secretion system-associated protein TagF</fullName>
    </submittedName>
</protein>